<dbReference type="PANTHER" id="PTHR33413">
    <property type="entry name" value="EXPRESSED PROTEIN"/>
    <property type="match status" value="1"/>
</dbReference>
<dbReference type="STRING" id="4232.A0A251S6U8"/>
<feature type="region of interest" description="Disordered" evidence="1">
    <location>
        <begin position="110"/>
        <end position="133"/>
    </location>
</feature>
<evidence type="ECO:0000313" key="2">
    <source>
        <dbReference type="EMBL" id="KAF5763628.1"/>
    </source>
</evidence>
<gene>
    <name evidence="3" type="ORF">HannXRQ_Chr15g0472591</name>
    <name evidence="2" type="ORF">HanXRQr2_Chr15g0682591</name>
</gene>
<dbReference type="PANTHER" id="PTHR33413:SF1">
    <property type="entry name" value="EXPRESSED PROTEIN"/>
    <property type="match status" value="1"/>
</dbReference>
<dbReference type="InParanoid" id="A0A251S6U8"/>
<feature type="compositionally biased region" description="Basic and acidic residues" evidence="1">
    <location>
        <begin position="114"/>
        <end position="127"/>
    </location>
</feature>
<accession>A0A251S6U8</accession>
<evidence type="ECO:0000313" key="3">
    <source>
        <dbReference type="EMBL" id="OTF94483.1"/>
    </source>
</evidence>
<evidence type="ECO:0000313" key="4">
    <source>
        <dbReference type="Proteomes" id="UP000215914"/>
    </source>
</evidence>
<dbReference type="Gramene" id="mRNA:HanXRQr2_Chr15g0682591">
    <property type="protein sequence ID" value="mRNA:HanXRQr2_Chr15g0682591"/>
    <property type="gene ID" value="HanXRQr2_Chr15g0682591"/>
</dbReference>
<dbReference type="OMA" id="RYPGHYV"/>
<dbReference type="Pfam" id="PF14009">
    <property type="entry name" value="PADRE"/>
    <property type="match status" value="1"/>
</dbReference>
<reference evidence="3" key="2">
    <citation type="submission" date="2017-02" db="EMBL/GenBank/DDBJ databases">
        <title>Sunflower complete genome.</title>
        <authorList>
            <person name="Langlade N."/>
            <person name="Munos S."/>
        </authorList>
    </citation>
    <scope>NUCLEOTIDE SEQUENCE [LARGE SCALE GENOMIC DNA]</scope>
    <source>
        <tissue evidence="3">Leaves</tissue>
    </source>
</reference>
<dbReference type="EMBL" id="CM007904">
    <property type="protein sequence ID" value="OTF94483.1"/>
    <property type="molecule type" value="Genomic_DNA"/>
</dbReference>
<reference evidence="2" key="3">
    <citation type="submission" date="2020-06" db="EMBL/GenBank/DDBJ databases">
        <title>Helianthus annuus Genome sequencing and assembly Release 2.</title>
        <authorList>
            <person name="Gouzy J."/>
            <person name="Langlade N."/>
            <person name="Munos S."/>
        </authorList>
    </citation>
    <scope>NUCLEOTIDE SEQUENCE</scope>
    <source>
        <tissue evidence="2">Leaves</tissue>
    </source>
</reference>
<dbReference type="OrthoDB" id="747498at2759"/>
<dbReference type="Proteomes" id="UP000215914">
    <property type="component" value="Chromosome 15"/>
</dbReference>
<dbReference type="EMBL" id="MNCJ02000330">
    <property type="protein sequence ID" value="KAF5763628.1"/>
    <property type="molecule type" value="Genomic_DNA"/>
</dbReference>
<keyword evidence="4" id="KW-1185">Reference proteome</keyword>
<dbReference type="AlphaFoldDB" id="A0A251S6U8"/>
<reference evidence="2 4" key="1">
    <citation type="journal article" date="2017" name="Nature">
        <title>The sunflower genome provides insights into oil metabolism, flowering and Asterid evolution.</title>
        <authorList>
            <person name="Badouin H."/>
            <person name="Gouzy J."/>
            <person name="Grassa C.J."/>
            <person name="Murat F."/>
            <person name="Staton S.E."/>
            <person name="Cottret L."/>
            <person name="Lelandais-Briere C."/>
            <person name="Owens G.L."/>
            <person name="Carrere S."/>
            <person name="Mayjonade B."/>
            <person name="Legrand L."/>
            <person name="Gill N."/>
            <person name="Kane N.C."/>
            <person name="Bowers J.E."/>
            <person name="Hubner S."/>
            <person name="Bellec A."/>
            <person name="Berard A."/>
            <person name="Berges H."/>
            <person name="Blanchet N."/>
            <person name="Boniface M.C."/>
            <person name="Brunel D."/>
            <person name="Catrice O."/>
            <person name="Chaidir N."/>
            <person name="Claudel C."/>
            <person name="Donnadieu C."/>
            <person name="Faraut T."/>
            <person name="Fievet G."/>
            <person name="Helmstetter N."/>
            <person name="King M."/>
            <person name="Knapp S.J."/>
            <person name="Lai Z."/>
            <person name="Le Paslier M.C."/>
            <person name="Lippi Y."/>
            <person name="Lorenzon L."/>
            <person name="Mandel J.R."/>
            <person name="Marage G."/>
            <person name="Marchand G."/>
            <person name="Marquand E."/>
            <person name="Bret-Mestries E."/>
            <person name="Morien E."/>
            <person name="Nambeesan S."/>
            <person name="Nguyen T."/>
            <person name="Pegot-Espagnet P."/>
            <person name="Pouilly N."/>
            <person name="Raftis F."/>
            <person name="Sallet E."/>
            <person name="Schiex T."/>
            <person name="Thomas J."/>
            <person name="Vandecasteele C."/>
            <person name="Vares D."/>
            <person name="Vear F."/>
            <person name="Vautrin S."/>
            <person name="Crespi M."/>
            <person name="Mangin B."/>
            <person name="Burke J.M."/>
            <person name="Salse J."/>
            <person name="Munos S."/>
            <person name="Vincourt P."/>
            <person name="Rieseberg L.H."/>
            <person name="Langlade N.B."/>
        </authorList>
    </citation>
    <scope>NUCLEOTIDE SEQUENCE [LARGE SCALE GENOMIC DNA]</scope>
    <source>
        <strain evidence="4">cv. SF193</strain>
        <tissue evidence="2">Leaves</tissue>
    </source>
</reference>
<organism evidence="3 4">
    <name type="scientific">Helianthus annuus</name>
    <name type="common">Common sunflower</name>
    <dbReference type="NCBI Taxonomy" id="4232"/>
    <lineage>
        <taxon>Eukaryota</taxon>
        <taxon>Viridiplantae</taxon>
        <taxon>Streptophyta</taxon>
        <taxon>Embryophyta</taxon>
        <taxon>Tracheophyta</taxon>
        <taxon>Spermatophyta</taxon>
        <taxon>Magnoliopsida</taxon>
        <taxon>eudicotyledons</taxon>
        <taxon>Gunneridae</taxon>
        <taxon>Pentapetalae</taxon>
        <taxon>asterids</taxon>
        <taxon>campanulids</taxon>
        <taxon>Asterales</taxon>
        <taxon>Asteraceae</taxon>
        <taxon>Asteroideae</taxon>
        <taxon>Heliantheae alliance</taxon>
        <taxon>Heliantheae</taxon>
        <taxon>Helianthus</taxon>
    </lineage>
</organism>
<proteinExistence type="predicted"/>
<evidence type="ECO:0000256" key="1">
    <source>
        <dbReference type="SAM" id="MobiDB-lite"/>
    </source>
</evidence>
<dbReference type="InterPro" id="IPR025322">
    <property type="entry name" value="PADRE_dom"/>
</dbReference>
<sequence length="144" mass="15751">MGNCHTAEATAVVVVVHPGYKVETIYRSVTARDVMNSNSGHYVGQLVKSPVKYVKLLRPNDTLLVGQVYRLISYEDVLKEFAAKKCVKLGKLLMERGVIAPVPVPNITSGKNVSRRENGGRKVHESHGGGQWKPALKTISEIGN</sequence>
<protein>
    <submittedName>
        <fullName evidence="3">Uncharacterized protein</fullName>
    </submittedName>
</protein>
<name>A0A251S6U8_HELAN</name>